<dbReference type="InterPro" id="IPR025868">
    <property type="entry name" value="Zn_ribbon_dom_put"/>
</dbReference>
<proteinExistence type="predicted"/>
<organism evidence="2 3">
    <name type="scientific">Porphyromonas macacae</name>
    <dbReference type="NCBI Taxonomy" id="28115"/>
    <lineage>
        <taxon>Bacteria</taxon>
        <taxon>Pseudomonadati</taxon>
        <taxon>Bacteroidota</taxon>
        <taxon>Bacteroidia</taxon>
        <taxon>Bacteroidales</taxon>
        <taxon>Porphyromonadaceae</taxon>
        <taxon>Porphyromonas</taxon>
    </lineage>
</organism>
<sequence>MKYCLRCGMPLDMPALYGTDAEGKGVSEYCCYCLEKGCWLPRKSQPEEKQNEKNN</sequence>
<reference evidence="2 3" key="1">
    <citation type="submission" date="2018-06" db="EMBL/GenBank/DDBJ databases">
        <authorList>
            <consortium name="Pathogen Informatics"/>
            <person name="Doyle S."/>
        </authorList>
    </citation>
    <scope>NUCLEOTIDE SEQUENCE [LARGE SCALE GENOMIC DNA]</scope>
    <source>
        <strain evidence="2 3">NCTC11632</strain>
    </source>
</reference>
<dbReference type="RefSeq" id="WP_081774529.1">
    <property type="nucleotide sequence ID" value="NZ_JASBZX010000017.1"/>
</dbReference>
<protein>
    <submittedName>
        <fullName evidence="2">Zinc ribbon domain</fullName>
    </submittedName>
</protein>
<dbReference type="Proteomes" id="UP000254156">
    <property type="component" value="Unassembled WGS sequence"/>
</dbReference>
<evidence type="ECO:0000313" key="2">
    <source>
        <dbReference type="EMBL" id="SUB88477.1"/>
    </source>
</evidence>
<name>A0A379E6Y6_9PORP</name>
<dbReference type="EMBL" id="UGTF01000002">
    <property type="protein sequence ID" value="SUB88477.1"/>
    <property type="molecule type" value="Genomic_DNA"/>
</dbReference>
<feature type="domain" description="Putative zinc ribbon" evidence="1">
    <location>
        <begin position="3"/>
        <end position="48"/>
    </location>
</feature>
<evidence type="ECO:0000313" key="3">
    <source>
        <dbReference type="Proteomes" id="UP000254156"/>
    </source>
</evidence>
<evidence type="ECO:0000259" key="1">
    <source>
        <dbReference type="Pfam" id="PF12674"/>
    </source>
</evidence>
<dbReference type="Pfam" id="PF12674">
    <property type="entry name" value="Zn_ribbon_2"/>
    <property type="match status" value="1"/>
</dbReference>
<dbReference type="AlphaFoldDB" id="A0A379E6Y6"/>
<dbReference type="OrthoDB" id="9801008at2"/>
<gene>
    <name evidence="2" type="ORF">NCTC11632_00546</name>
</gene>
<accession>A0A379E6Y6</accession>